<dbReference type="Proteomes" id="UP001202328">
    <property type="component" value="Unassembled WGS sequence"/>
</dbReference>
<dbReference type="InterPro" id="IPR052101">
    <property type="entry name" value="Plant_StressResp_Kinase"/>
</dbReference>
<dbReference type="PANTHER" id="PTHR47983:SF3">
    <property type="entry name" value="OS05G0135800 PROTEIN"/>
    <property type="match status" value="1"/>
</dbReference>
<comment type="caution">
    <text evidence="7">The sequence shown here is derived from an EMBL/GenBank/DDBJ whole genome shotgun (WGS) entry which is preliminary data.</text>
</comment>
<evidence type="ECO:0000313" key="7">
    <source>
        <dbReference type="EMBL" id="KAI3955900.1"/>
    </source>
</evidence>
<dbReference type="SUPFAM" id="SSF56112">
    <property type="entry name" value="Protein kinase-like (PK-like)"/>
    <property type="match status" value="1"/>
</dbReference>
<keyword evidence="2" id="KW-0808">Transferase</keyword>
<keyword evidence="3" id="KW-0547">Nucleotide-binding</keyword>
<keyword evidence="8" id="KW-1185">Reference proteome</keyword>
<dbReference type="GO" id="GO:0005524">
    <property type="term" value="F:ATP binding"/>
    <property type="evidence" value="ECO:0007669"/>
    <property type="project" value="UniProtKB-KW"/>
</dbReference>
<evidence type="ECO:0000256" key="4">
    <source>
        <dbReference type="ARBA" id="ARBA00022777"/>
    </source>
</evidence>
<dbReference type="InterPro" id="IPR020635">
    <property type="entry name" value="Tyr_kinase_cat_dom"/>
</dbReference>
<evidence type="ECO:0000256" key="2">
    <source>
        <dbReference type="ARBA" id="ARBA00022679"/>
    </source>
</evidence>
<sequence>MSCSTGRVYFGGNGQATTIEDLNASTQSNDPEPSTQVYMESRLKHDNVIELVGYRIDGSPCVPAYEFDTMGCLHDILHGGKGDIEGAEPGQVLSWAQRVKISVDVAKGLRDLHDKAQSNTIHHDVNSSNVLLFKDHVAKPVDSDLSNQTPVVEARLATFDLGPFSKNAMSGQPDPKGDVYKYGVVLLELLTGRKPVDLTLPKKQQKLVKWFLKSLASYQETVDCITTINEDLVGQCVDERLGEDYPPRAVAKVAAIAEMCLNPEPLFRTNMNLVVRSLEPLLRYNTNVSPVAEGSSLEPL</sequence>
<keyword evidence="5" id="KW-0067">ATP-binding</keyword>
<protein>
    <recommendedName>
        <fullName evidence="6">Protein kinase domain-containing protein</fullName>
    </recommendedName>
</protein>
<organism evidence="7 8">
    <name type="scientific">Papaver atlanticum</name>
    <dbReference type="NCBI Taxonomy" id="357466"/>
    <lineage>
        <taxon>Eukaryota</taxon>
        <taxon>Viridiplantae</taxon>
        <taxon>Streptophyta</taxon>
        <taxon>Embryophyta</taxon>
        <taxon>Tracheophyta</taxon>
        <taxon>Spermatophyta</taxon>
        <taxon>Magnoliopsida</taxon>
        <taxon>Ranunculales</taxon>
        <taxon>Papaveraceae</taxon>
        <taxon>Papaveroideae</taxon>
        <taxon>Papaver</taxon>
    </lineage>
</organism>
<dbReference type="InterPro" id="IPR000719">
    <property type="entry name" value="Prot_kinase_dom"/>
</dbReference>
<evidence type="ECO:0000259" key="6">
    <source>
        <dbReference type="PROSITE" id="PS50011"/>
    </source>
</evidence>
<dbReference type="InterPro" id="IPR011009">
    <property type="entry name" value="Kinase-like_dom_sf"/>
</dbReference>
<dbReference type="EMBL" id="JAJJMB010001716">
    <property type="protein sequence ID" value="KAI3955900.1"/>
    <property type="molecule type" value="Genomic_DNA"/>
</dbReference>
<accession>A0AAD4TH28</accession>
<dbReference type="GO" id="GO:0004713">
    <property type="term" value="F:protein tyrosine kinase activity"/>
    <property type="evidence" value="ECO:0007669"/>
    <property type="project" value="InterPro"/>
</dbReference>
<dbReference type="PROSITE" id="PS50011">
    <property type="entry name" value="PROTEIN_KINASE_DOM"/>
    <property type="match status" value="1"/>
</dbReference>
<dbReference type="InterPro" id="IPR001245">
    <property type="entry name" value="Ser-Thr/Tyr_kinase_cat_dom"/>
</dbReference>
<keyword evidence="1" id="KW-0597">Phosphoprotein</keyword>
<evidence type="ECO:0000256" key="5">
    <source>
        <dbReference type="ARBA" id="ARBA00022840"/>
    </source>
</evidence>
<reference evidence="7" key="1">
    <citation type="submission" date="2022-04" db="EMBL/GenBank/DDBJ databases">
        <title>A functionally conserved STORR gene fusion in Papaver species that diverged 16.8 million years ago.</title>
        <authorList>
            <person name="Catania T."/>
        </authorList>
    </citation>
    <scope>NUCLEOTIDE SEQUENCE</scope>
    <source>
        <strain evidence="7">S-188037</strain>
    </source>
</reference>
<gene>
    <name evidence="7" type="ORF">MKW98_006260</name>
</gene>
<dbReference type="PANTHER" id="PTHR47983">
    <property type="entry name" value="PTO-INTERACTING PROTEIN 1-LIKE"/>
    <property type="match status" value="1"/>
</dbReference>
<name>A0AAD4TH28_9MAGN</name>
<keyword evidence="4" id="KW-0418">Kinase</keyword>
<feature type="domain" description="Protein kinase" evidence="6">
    <location>
        <begin position="1"/>
        <end position="282"/>
    </location>
</feature>
<evidence type="ECO:0000313" key="8">
    <source>
        <dbReference type="Proteomes" id="UP001202328"/>
    </source>
</evidence>
<dbReference type="SMART" id="SM00219">
    <property type="entry name" value="TyrKc"/>
    <property type="match status" value="1"/>
</dbReference>
<evidence type="ECO:0000256" key="1">
    <source>
        <dbReference type="ARBA" id="ARBA00022553"/>
    </source>
</evidence>
<evidence type="ECO:0000256" key="3">
    <source>
        <dbReference type="ARBA" id="ARBA00022741"/>
    </source>
</evidence>
<dbReference type="Pfam" id="PF07714">
    <property type="entry name" value="PK_Tyr_Ser-Thr"/>
    <property type="match status" value="1"/>
</dbReference>
<proteinExistence type="predicted"/>
<dbReference type="Gene3D" id="1.10.510.10">
    <property type="entry name" value="Transferase(Phosphotransferase) domain 1"/>
    <property type="match status" value="1"/>
</dbReference>
<dbReference type="AlphaFoldDB" id="A0AAD4TH28"/>